<dbReference type="Gene3D" id="3.40.190.290">
    <property type="match status" value="1"/>
</dbReference>
<evidence type="ECO:0000313" key="7">
    <source>
        <dbReference type="Proteomes" id="UP001610063"/>
    </source>
</evidence>
<dbReference type="PRINTS" id="PR00039">
    <property type="entry name" value="HTHLYSR"/>
</dbReference>
<keyword evidence="7" id="KW-1185">Reference proteome</keyword>
<dbReference type="PANTHER" id="PTHR30126:SF25">
    <property type="entry name" value="HTH-TYPE TRANSCRIPTIONAL REGULATOR METR"/>
    <property type="match status" value="1"/>
</dbReference>
<dbReference type="InterPro" id="IPR036388">
    <property type="entry name" value="WH-like_DNA-bd_sf"/>
</dbReference>
<reference evidence="6 7" key="1">
    <citation type="journal article" date="2013" name="Int. J. Syst. Evol. Microbiol.">
        <title>Marinoscillum luteum sp. nov., isolated from marine sediment.</title>
        <authorList>
            <person name="Cha I.T."/>
            <person name="Park S.J."/>
            <person name="Kim S.J."/>
            <person name="Kim J.G."/>
            <person name="Jung M.Y."/>
            <person name="Shin K.S."/>
            <person name="Kwon K.K."/>
            <person name="Yang S.H."/>
            <person name="Seo Y.S."/>
            <person name="Rhee S.K."/>
        </authorList>
    </citation>
    <scope>NUCLEOTIDE SEQUENCE [LARGE SCALE GENOMIC DNA]</scope>
    <source>
        <strain evidence="6 7">KCTC 23939</strain>
    </source>
</reference>
<dbReference type="SUPFAM" id="SSF53850">
    <property type="entry name" value="Periplasmic binding protein-like II"/>
    <property type="match status" value="1"/>
</dbReference>
<organism evidence="6 7">
    <name type="scientific">Marinoscillum luteum</name>
    <dbReference type="NCBI Taxonomy" id="861051"/>
    <lineage>
        <taxon>Bacteria</taxon>
        <taxon>Pseudomonadati</taxon>
        <taxon>Bacteroidota</taxon>
        <taxon>Cytophagia</taxon>
        <taxon>Cytophagales</taxon>
        <taxon>Reichenbachiellaceae</taxon>
        <taxon>Marinoscillum</taxon>
    </lineage>
</organism>
<keyword evidence="3" id="KW-0238">DNA-binding</keyword>
<comment type="similarity">
    <text evidence="1">Belongs to the LysR transcriptional regulatory family.</text>
</comment>
<dbReference type="InterPro" id="IPR000847">
    <property type="entry name" value="LysR_HTH_N"/>
</dbReference>
<dbReference type="Proteomes" id="UP001610063">
    <property type="component" value="Unassembled WGS sequence"/>
</dbReference>
<dbReference type="EMBL" id="JBIPKE010000020">
    <property type="protein sequence ID" value="MFH6985529.1"/>
    <property type="molecule type" value="Genomic_DNA"/>
</dbReference>
<evidence type="ECO:0000256" key="1">
    <source>
        <dbReference type="ARBA" id="ARBA00009437"/>
    </source>
</evidence>
<dbReference type="InterPro" id="IPR005119">
    <property type="entry name" value="LysR_subst-bd"/>
</dbReference>
<evidence type="ECO:0000256" key="4">
    <source>
        <dbReference type="ARBA" id="ARBA00023163"/>
    </source>
</evidence>
<name>A0ABW7NDB7_9BACT</name>
<sequence>MELKHFRLIKAIADEGNIANSAERLFLTQSALSHQLRSVEENLGVKIFIRNRKEWELTEEGQELYHLATSVLNSVDKKLMQIKHFSQSTGGNIKAGSECYSFYLLFPSFLQRMSALYPQISIDLNFDATHQPLSKLLSYEVDIAMVTRQPGLESLSSVEVLQDELFAVMHKENPLSQREYLEARDFTDQHLLIHSFPLETVSVYETYLKPNDVLPKKISAIPLTEVSLEMINANMGITCIPKWTLKHVIYQKELVFKPISRNGLKRSLFLVMRNEDLSKKHFTDFICNFEETIAQEFPENRVTDKPVREMSFNQ</sequence>
<evidence type="ECO:0000256" key="2">
    <source>
        <dbReference type="ARBA" id="ARBA00023015"/>
    </source>
</evidence>
<feature type="domain" description="HTH lysR-type" evidence="5">
    <location>
        <begin position="1"/>
        <end position="58"/>
    </location>
</feature>
<proteinExistence type="inferred from homology"/>
<gene>
    <name evidence="6" type="ORF">ACHKAR_18905</name>
</gene>
<dbReference type="Pfam" id="PF03466">
    <property type="entry name" value="LysR_substrate"/>
    <property type="match status" value="1"/>
</dbReference>
<keyword evidence="4" id="KW-0804">Transcription</keyword>
<dbReference type="RefSeq" id="WP_395418962.1">
    <property type="nucleotide sequence ID" value="NZ_JBIPKE010000020.1"/>
</dbReference>
<dbReference type="InterPro" id="IPR036390">
    <property type="entry name" value="WH_DNA-bd_sf"/>
</dbReference>
<protein>
    <submittedName>
        <fullName evidence="6">LysR family transcriptional regulator</fullName>
    </submittedName>
</protein>
<dbReference type="PANTHER" id="PTHR30126">
    <property type="entry name" value="HTH-TYPE TRANSCRIPTIONAL REGULATOR"/>
    <property type="match status" value="1"/>
</dbReference>
<dbReference type="Gene3D" id="1.10.10.10">
    <property type="entry name" value="Winged helix-like DNA-binding domain superfamily/Winged helix DNA-binding domain"/>
    <property type="match status" value="1"/>
</dbReference>
<evidence type="ECO:0000313" key="6">
    <source>
        <dbReference type="EMBL" id="MFH6985529.1"/>
    </source>
</evidence>
<keyword evidence="2" id="KW-0805">Transcription regulation</keyword>
<dbReference type="PROSITE" id="PS50931">
    <property type="entry name" value="HTH_LYSR"/>
    <property type="match status" value="1"/>
</dbReference>
<accession>A0ABW7NDB7</accession>
<comment type="caution">
    <text evidence="6">The sequence shown here is derived from an EMBL/GenBank/DDBJ whole genome shotgun (WGS) entry which is preliminary data.</text>
</comment>
<dbReference type="Pfam" id="PF00126">
    <property type="entry name" value="HTH_1"/>
    <property type="match status" value="1"/>
</dbReference>
<dbReference type="SUPFAM" id="SSF46785">
    <property type="entry name" value="Winged helix' DNA-binding domain"/>
    <property type="match status" value="1"/>
</dbReference>
<evidence type="ECO:0000256" key="3">
    <source>
        <dbReference type="ARBA" id="ARBA00023125"/>
    </source>
</evidence>
<evidence type="ECO:0000259" key="5">
    <source>
        <dbReference type="PROSITE" id="PS50931"/>
    </source>
</evidence>